<keyword evidence="2" id="KW-1185">Reference proteome</keyword>
<sequence length="37" mass="3980">MVNEARAFASAGVKTGRLAGRPYNGVIAAWRPEMDES</sequence>
<evidence type="ECO:0000313" key="1">
    <source>
        <dbReference type="EMBL" id="AVK03242.1"/>
    </source>
</evidence>
<reference evidence="1 2" key="1">
    <citation type="submission" date="2018-02" db="EMBL/GenBank/DDBJ databases">
        <title>FDA/CDC Antimicrobial Resistant Isolate Bank Genome Sequencing.</title>
        <authorList>
            <person name="Benahmed F.H."/>
            <person name="Lutgring J.D."/>
            <person name="Yoo B."/>
            <person name="Machado M."/>
            <person name="Brown A."/>
            <person name="McAllister G."/>
            <person name="Perry A."/>
            <person name="Halpin A.L."/>
            <person name="Vavikolanu K."/>
            <person name="Ott S."/>
            <person name="Zhao X."/>
            <person name="Tallon L.J."/>
            <person name="Sadzewicz L."/>
            <person name="Aluvathingal J."/>
            <person name="Nadendla S."/>
            <person name="Voskania-kordi A."/>
            <person name="Simonyan V."/>
            <person name="Patel J."/>
            <person name="Shawar R.M."/>
        </authorList>
    </citation>
    <scope>NUCLEOTIDE SEQUENCE [LARGE SCALE GENOMIC DNA]</scope>
    <source>
        <strain evidence="1 2">AR_0356</strain>
    </source>
</reference>
<proteinExistence type="predicted"/>
<dbReference type="Proteomes" id="UP000238390">
    <property type="component" value="Chromosome"/>
</dbReference>
<protein>
    <submittedName>
        <fullName evidence="1">Uncharacterized protein</fullName>
    </submittedName>
</protein>
<dbReference type="EMBL" id="CP027169">
    <property type="protein sequence ID" value="AVK03242.1"/>
    <property type="molecule type" value="Genomic_DNA"/>
</dbReference>
<accession>A0A2R3IMU7</accession>
<gene>
    <name evidence="1" type="ORF">CSB93_5002</name>
</gene>
<name>A0A2R3IMU7_9PSED</name>
<evidence type="ECO:0000313" key="2">
    <source>
        <dbReference type="Proteomes" id="UP000238390"/>
    </source>
</evidence>
<dbReference type="AlphaFoldDB" id="A0A2R3IMU7"/>
<organism evidence="1 2">
    <name type="scientific">Pseudomonas paraeruginosa</name>
    <dbReference type="NCBI Taxonomy" id="2994495"/>
    <lineage>
        <taxon>Bacteria</taxon>
        <taxon>Pseudomonadati</taxon>
        <taxon>Pseudomonadota</taxon>
        <taxon>Gammaproteobacteria</taxon>
        <taxon>Pseudomonadales</taxon>
        <taxon>Pseudomonadaceae</taxon>
        <taxon>Pseudomonas</taxon>
    </lineage>
</organism>